<protein>
    <submittedName>
        <fullName evidence="1">HAD family phosphatase</fullName>
    </submittedName>
</protein>
<sequence>MIRNIVFDIGNVLAEFSWREHLARFGFTGEKAERIGKAMMLNPTWNELDRGVWSREKLLQSFIKEAPDLEQEIRLVFSDLSTIVRKFPKSDSWVQSLKDRGYHVYYLSNYSSHVRKDTEKELTFMKLMDGGIMSYEVQLIKPDLAIYQTLMERYDLQPEECVFLDDTKANIDGALRAGMQGILVKTQEQAMQDLDELLKTN</sequence>
<dbReference type="SFLD" id="SFLDG01129">
    <property type="entry name" value="C1.5:_HAD__Beta-PGM__Phosphata"/>
    <property type="match status" value="1"/>
</dbReference>
<dbReference type="EMBL" id="JAJEPS010000010">
    <property type="protein sequence ID" value="MCC2126656.1"/>
    <property type="molecule type" value="Genomic_DNA"/>
</dbReference>
<proteinExistence type="predicted"/>
<dbReference type="InterPro" id="IPR023214">
    <property type="entry name" value="HAD_sf"/>
</dbReference>
<dbReference type="Pfam" id="PF00702">
    <property type="entry name" value="Hydrolase"/>
    <property type="match status" value="1"/>
</dbReference>
<accession>A0AAE3AAZ3</accession>
<dbReference type="SFLD" id="SFLDS00003">
    <property type="entry name" value="Haloacid_Dehalogenase"/>
    <property type="match status" value="1"/>
</dbReference>
<dbReference type="RefSeq" id="WP_308459588.1">
    <property type="nucleotide sequence ID" value="NZ_JAJEPS010000010.1"/>
</dbReference>
<dbReference type="InterPro" id="IPR023198">
    <property type="entry name" value="PGP-like_dom2"/>
</dbReference>
<dbReference type="PANTHER" id="PTHR43611">
    <property type="entry name" value="ALPHA-D-GLUCOSE 1-PHOSPHATE PHOSPHATASE"/>
    <property type="match status" value="1"/>
</dbReference>
<dbReference type="Proteomes" id="UP001198220">
    <property type="component" value="Unassembled WGS sequence"/>
</dbReference>
<dbReference type="Gene3D" id="1.10.150.240">
    <property type="entry name" value="Putative phosphatase, domain 2"/>
    <property type="match status" value="1"/>
</dbReference>
<organism evidence="1 2">
    <name type="scientific">Hominiventricola filiformis</name>
    <dbReference type="NCBI Taxonomy" id="2885352"/>
    <lineage>
        <taxon>Bacteria</taxon>
        <taxon>Bacillati</taxon>
        <taxon>Bacillota</taxon>
        <taxon>Clostridia</taxon>
        <taxon>Lachnospirales</taxon>
        <taxon>Lachnospiraceae</taxon>
        <taxon>Hominiventricola</taxon>
    </lineage>
</organism>
<dbReference type="Gene3D" id="3.40.50.1000">
    <property type="entry name" value="HAD superfamily/HAD-like"/>
    <property type="match status" value="1"/>
</dbReference>
<gene>
    <name evidence="1" type="ORF">LKD36_10745</name>
</gene>
<evidence type="ECO:0000313" key="2">
    <source>
        <dbReference type="Proteomes" id="UP001198220"/>
    </source>
</evidence>
<dbReference type="CDD" id="cd02603">
    <property type="entry name" value="HAD_sEH-N_like"/>
    <property type="match status" value="1"/>
</dbReference>
<dbReference type="InterPro" id="IPR036412">
    <property type="entry name" value="HAD-like_sf"/>
</dbReference>
<dbReference type="PRINTS" id="PR00413">
    <property type="entry name" value="HADHALOGNASE"/>
</dbReference>
<name>A0AAE3AAZ3_9FIRM</name>
<dbReference type="NCBIfam" id="TIGR01509">
    <property type="entry name" value="HAD-SF-IA-v3"/>
    <property type="match status" value="1"/>
</dbReference>
<dbReference type="InterPro" id="IPR006439">
    <property type="entry name" value="HAD-SF_hydro_IA"/>
</dbReference>
<dbReference type="SUPFAM" id="SSF56784">
    <property type="entry name" value="HAD-like"/>
    <property type="match status" value="1"/>
</dbReference>
<keyword evidence="2" id="KW-1185">Reference proteome</keyword>
<comment type="caution">
    <text evidence="1">The sequence shown here is derived from an EMBL/GenBank/DDBJ whole genome shotgun (WGS) entry which is preliminary data.</text>
</comment>
<evidence type="ECO:0000313" key="1">
    <source>
        <dbReference type="EMBL" id="MCC2126656.1"/>
    </source>
</evidence>
<reference evidence="1 2" key="1">
    <citation type="submission" date="2021-10" db="EMBL/GenBank/DDBJ databases">
        <title>Anaerobic single-cell dispensing facilitates the cultivation of human gut bacteria.</title>
        <authorList>
            <person name="Afrizal A."/>
        </authorList>
    </citation>
    <scope>NUCLEOTIDE SEQUENCE [LARGE SCALE GENOMIC DNA]</scope>
    <source>
        <strain evidence="1 2">CLA-AA-H276</strain>
    </source>
</reference>
<dbReference type="AlphaFoldDB" id="A0AAE3AAZ3"/>
<dbReference type="PANTHER" id="PTHR43611:SF3">
    <property type="entry name" value="FLAVIN MONONUCLEOTIDE HYDROLASE 1, CHLOROPLATIC"/>
    <property type="match status" value="1"/>
</dbReference>